<dbReference type="PANTHER" id="PTHR42753">
    <property type="entry name" value="MITOCHONDRIAL RIBOSOME PROTEIN L39/PROLYL-TRNA LIGASE FAMILY MEMBER"/>
    <property type="match status" value="1"/>
</dbReference>
<dbReference type="Pfam" id="PF03129">
    <property type="entry name" value="HGTP_anticodon"/>
    <property type="match status" value="1"/>
</dbReference>
<dbReference type="InterPro" id="IPR007214">
    <property type="entry name" value="YbaK/aa-tRNA-synth-assoc-dom"/>
</dbReference>
<dbReference type="InterPro" id="IPR006195">
    <property type="entry name" value="aa-tRNA-synth_II"/>
</dbReference>
<evidence type="ECO:0000313" key="12">
    <source>
        <dbReference type="EMBL" id="GAA2037088.1"/>
    </source>
</evidence>
<name>A0ABN2UNN7_9MICC</name>
<comment type="domain">
    <text evidence="10">Consists of three domains: the N-terminal catalytic domain, the editing domain and the C-terminal anticodon-binding domain.</text>
</comment>
<comment type="caution">
    <text evidence="12">The sequence shown here is derived from an EMBL/GenBank/DDBJ whole genome shotgun (WGS) entry which is preliminary data.</text>
</comment>
<dbReference type="EMBL" id="BAAAMN010000029">
    <property type="protein sequence ID" value="GAA2037088.1"/>
    <property type="molecule type" value="Genomic_DNA"/>
</dbReference>
<dbReference type="PROSITE" id="PS50862">
    <property type="entry name" value="AA_TRNA_LIGASE_II"/>
    <property type="match status" value="1"/>
</dbReference>
<comment type="subunit">
    <text evidence="2 10">Homodimer.</text>
</comment>
<dbReference type="Gene3D" id="3.40.50.800">
    <property type="entry name" value="Anticodon-binding domain"/>
    <property type="match status" value="1"/>
</dbReference>
<dbReference type="InterPro" id="IPR045864">
    <property type="entry name" value="aa-tRNA-synth_II/BPL/LPL"/>
</dbReference>
<keyword evidence="8 10" id="KW-0030">Aminoacyl-tRNA synthetase</keyword>
<keyword evidence="7 10" id="KW-0648">Protein biosynthesis</keyword>
<dbReference type="Gene3D" id="3.90.960.10">
    <property type="entry name" value="YbaK/aminoacyl-tRNA synthetase-associated domain"/>
    <property type="match status" value="1"/>
</dbReference>
<evidence type="ECO:0000256" key="4">
    <source>
        <dbReference type="ARBA" id="ARBA00022598"/>
    </source>
</evidence>
<evidence type="ECO:0000256" key="6">
    <source>
        <dbReference type="ARBA" id="ARBA00022840"/>
    </source>
</evidence>
<dbReference type="SUPFAM" id="SSF52954">
    <property type="entry name" value="Class II aaRS ABD-related"/>
    <property type="match status" value="1"/>
</dbReference>
<keyword evidence="3 10" id="KW-0963">Cytoplasm</keyword>
<evidence type="ECO:0000259" key="11">
    <source>
        <dbReference type="PROSITE" id="PS50862"/>
    </source>
</evidence>
<evidence type="ECO:0000256" key="3">
    <source>
        <dbReference type="ARBA" id="ARBA00022490"/>
    </source>
</evidence>
<evidence type="ECO:0000256" key="7">
    <source>
        <dbReference type="ARBA" id="ARBA00022917"/>
    </source>
</evidence>
<organism evidence="12 13">
    <name type="scientific">Yaniella flava</name>
    <dbReference type="NCBI Taxonomy" id="287930"/>
    <lineage>
        <taxon>Bacteria</taxon>
        <taxon>Bacillati</taxon>
        <taxon>Actinomycetota</taxon>
        <taxon>Actinomycetes</taxon>
        <taxon>Micrococcales</taxon>
        <taxon>Micrococcaceae</taxon>
        <taxon>Yaniella</taxon>
    </lineage>
</organism>
<dbReference type="CDD" id="cd00861">
    <property type="entry name" value="ProRS_anticodon_short"/>
    <property type="match status" value="1"/>
</dbReference>
<dbReference type="InterPro" id="IPR050062">
    <property type="entry name" value="Pro-tRNA_synthetase"/>
</dbReference>
<dbReference type="Pfam" id="PF00587">
    <property type="entry name" value="tRNA-synt_2b"/>
    <property type="match status" value="1"/>
</dbReference>
<sequence length="608" mass="66149">MPLRMSTLFLRTLRDDPSDAEVASHKLLVRAGYIRRAAPGGYTWLPLGLRVKNKVENIVRDEMNAIGGQEVHFPALLPKEPYEATGRWDDYGDGIFRLQDRSGADFLLAPTHEELFTLLVKDHYSSYKDLPVYLYQIQTKYRDEARPRAGLLRVREFTMKDSYSFTVDEAGLNEAYDKHRGAYWRIFERLGLPVVAVQAMAGAMGGSRSEEFLHPSAAGEDTFVESPGGYRANVEAVDTVVPDAIDYAEAPAAEVKDTPVSTTIAALVDVANELAPKAEGSWQAAETLKCVVLTAVLDGDERQVFVVAVPGDRDVDVKRLEASIAEALDVAGEPEVEPATEADMAKHSGLVPGYIGPTLLQDGTTTQVLGTDSDTGIPFFVDPRVVAGSSWVTGANVDQQHVFGLVAERDFTWDGVIEATAVRDGDPAPDGSGPLATRRGMEMGHIFQLGQKYSEALDLKVLDENGKQVVVTMGSYGIGVSRAVAALAEAHHDEQGLIWPMNVAPAHVHIVATGKDDEIFETAEDFATQLEAAGIEVLYDDRRKVSAGVKFSDAELIGVPLHVIVGRGLAKGTLELKDRQAGTREDIPVDATLEHVIELVRNYQNASR</sequence>
<evidence type="ECO:0000256" key="2">
    <source>
        <dbReference type="ARBA" id="ARBA00011738"/>
    </source>
</evidence>
<dbReference type="Pfam" id="PF04073">
    <property type="entry name" value="tRNA_edit"/>
    <property type="match status" value="1"/>
</dbReference>
<keyword evidence="13" id="KW-1185">Reference proteome</keyword>
<dbReference type="HAMAP" id="MF_01569">
    <property type="entry name" value="Pro_tRNA_synth_type1"/>
    <property type="match status" value="1"/>
</dbReference>
<dbReference type="CDD" id="cd00779">
    <property type="entry name" value="ProRS_core_prok"/>
    <property type="match status" value="1"/>
</dbReference>
<comment type="similarity">
    <text evidence="10">Belongs to the class-II aminoacyl-tRNA synthetase family. ProS type 1 subfamily.</text>
</comment>
<proteinExistence type="inferred from homology"/>
<evidence type="ECO:0000313" key="13">
    <source>
        <dbReference type="Proteomes" id="UP001501461"/>
    </source>
</evidence>
<evidence type="ECO:0000256" key="9">
    <source>
        <dbReference type="ARBA" id="ARBA00047671"/>
    </source>
</evidence>
<evidence type="ECO:0000256" key="5">
    <source>
        <dbReference type="ARBA" id="ARBA00022741"/>
    </source>
</evidence>
<comment type="function">
    <text evidence="10">Catalyzes the attachment of proline to tRNA(Pro) in a two-step reaction: proline is first activated by ATP to form Pro-AMP and then transferred to the acceptor end of tRNA(Pro). As ProRS can inadvertently accommodate and process non-cognate amino acids such as alanine and cysteine, to avoid such errors it has two additional distinct editing activities against alanine. One activity is designated as 'pretransfer' editing and involves the tRNA(Pro)-independent hydrolysis of activated Ala-AMP. The other activity is designated 'posttransfer' editing and involves deacylation of mischarged Ala-tRNA(Pro). The misacylated Cys-tRNA(Pro) is not edited by ProRS.</text>
</comment>
<evidence type="ECO:0000256" key="10">
    <source>
        <dbReference type="HAMAP-Rule" id="MF_01569"/>
    </source>
</evidence>
<dbReference type="InterPro" id="IPR002314">
    <property type="entry name" value="aa-tRNA-synt_IIb"/>
</dbReference>
<dbReference type="Proteomes" id="UP001501461">
    <property type="component" value="Unassembled WGS sequence"/>
</dbReference>
<dbReference type="PRINTS" id="PR01046">
    <property type="entry name" value="TRNASYNTHPRO"/>
</dbReference>
<dbReference type="GO" id="GO:0016874">
    <property type="term" value="F:ligase activity"/>
    <property type="evidence" value="ECO:0007669"/>
    <property type="project" value="UniProtKB-KW"/>
</dbReference>
<dbReference type="InterPro" id="IPR044140">
    <property type="entry name" value="ProRS_anticodon_short"/>
</dbReference>
<dbReference type="NCBIfam" id="TIGR00409">
    <property type="entry name" value="proS_fam_II"/>
    <property type="match status" value="1"/>
</dbReference>
<dbReference type="EC" id="6.1.1.15" evidence="10"/>
<comment type="catalytic activity">
    <reaction evidence="9 10">
        <text>tRNA(Pro) + L-proline + ATP = L-prolyl-tRNA(Pro) + AMP + diphosphate</text>
        <dbReference type="Rhea" id="RHEA:14305"/>
        <dbReference type="Rhea" id="RHEA-COMP:9700"/>
        <dbReference type="Rhea" id="RHEA-COMP:9702"/>
        <dbReference type="ChEBI" id="CHEBI:30616"/>
        <dbReference type="ChEBI" id="CHEBI:33019"/>
        <dbReference type="ChEBI" id="CHEBI:60039"/>
        <dbReference type="ChEBI" id="CHEBI:78442"/>
        <dbReference type="ChEBI" id="CHEBI:78532"/>
        <dbReference type="ChEBI" id="CHEBI:456215"/>
        <dbReference type="EC" id="6.1.1.15"/>
    </reaction>
</comment>
<dbReference type="InterPro" id="IPR004500">
    <property type="entry name" value="Pro-tRNA-synth_IIa_bac-type"/>
</dbReference>
<keyword evidence="4 10" id="KW-0436">Ligase</keyword>
<evidence type="ECO:0000256" key="8">
    <source>
        <dbReference type="ARBA" id="ARBA00023146"/>
    </source>
</evidence>
<reference evidence="12 13" key="1">
    <citation type="journal article" date="2019" name="Int. J. Syst. Evol. Microbiol.">
        <title>The Global Catalogue of Microorganisms (GCM) 10K type strain sequencing project: providing services to taxonomists for standard genome sequencing and annotation.</title>
        <authorList>
            <consortium name="The Broad Institute Genomics Platform"/>
            <consortium name="The Broad Institute Genome Sequencing Center for Infectious Disease"/>
            <person name="Wu L."/>
            <person name="Ma J."/>
        </authorList>
    </citation>
    <scope>NUCLEOTIDE SEQUENCE [LARGE SCALE GENOMIC DNA]</scope>
    <source>
        <strain evidence="12 13">JCM 13595</strain>
    </source>
</reference>
<dbReference type="PANTHER" id="PTHR42753:SF2">
    <property type="entry name" value="PROLINE--TRNA LIGASE"/>
    <property type="match status" value="1"/>
</dbReference>
<keyword evidence="5 10" id="KW-0547">Nucleotide-binding</keyword>
<accession>A0ABN2UNN7</accession>
<dbReference type="SUPFAM" id="SSF55681">
    <property type="entry name" value="Class II aaRS and biotin synthetases"/>
    <property type="match status" value="1"/>
</dbReference>
<dbReference type="RefSeq" id="WP_343957583.1">
    <property type="nucleotide sequence ID" value="NZ_BAAAMN010000029.1"/>
</dbReference>
<dbReference type="NCBIfam" id="NF006625">
    <property type="entry name" value="PRK09194.1"/>
    <property type="match status" value="1"/>
</dbReference>
<dbReference type="InterPro" id="IPR036621">
    <property type="entry name" value="Anticodon-bd_dom_sf"/>
</dbReference>
<dbReference type="Gene3D" id="3.30.930.10">
    <property type="entry name" value="Bira Bifunctional Protein, Domain 2"/>
    <property type="match status" value="2"/>
</dbReference>
<protein>
    <recommendedName>
        <fullName evidence="10">Proline--tRNA ligase</fullName>
        <ecNumber evidence="10">6.1.1.15</ecNumber>
    </recommendedName>
    <alternativeName>
        <fullName evidence="10">Prolyl-tRNA synthetase</fullName>
        <shortName evidence="10">ProRS</shortName>
    </alternativeName>
</protein>
<dbReference type="InterPro" id="IPR002316">
    <property type="entry name" value="Pro-tRNA-ligase_IIa"/>
</dbReference>
<feature type="domain" description="Aminoacyl-transfer RNA synthetases class-II family profile" evidence="11">
    <location>
        <begin position="35"/>
        <end position="500"/>
    </location>
</feature>
<dbReference type="InterPro" id="IPR033730">
    <property type="entry name" value="ProRS_core_prok"/>
</dbReference>
<dbReference type="SUPFAM" id="SSF55826">
    <property type="entry name" value="YbaK/ProRS associated domain"/>
    <property type="match status" value="1"/>
</dbReference>
<keyword evidence="6 10" id="KW-0067">ATP-binding</keyword>
<gene>
    <name evidence="10" type="primary">proS</name>
    <name evidence="12" type="ORF">GCM10009720_17110</name>
</gene>
<dbReference type="InterPro" id="IPR036754">
    <property type="entry name" value="YbaK/aa-tRNA-synt-asso_dom_sf"/>
</dbReference>
<dbReference type="InterPro" id="IPR023717">
    <property type="entry name" value="Pro-tRNA-Synthase_IIa_type1"/>
</dbReference>
<dbReference type="InterPro" id="IPR004154">
    <property type="entry name" value="Anticodon-bd"/>
</dbReference>
<evidence type="ECO:0000256" key="1">
    <source>
        <dbReference type="ARBA" id="ARBA00004496"/>
    </source>
</evidence>
<comment type="subcellular location">
    <subcellularLocation>
        <location evidence="1 10">Cytoplasm</location>
    </subcellularLocation>
</comment>